<feature type="region of interest" description="Disordered" evidence="2">
    <location>
        <begin position="43"/>
        <end position="65"/>
    </location>
</feature>
<protein>
    <recommendedName>
        <fullName evidence="3">RlmL ferredoxin-like domain-containing protein</fullName>
    </recommendedName>
</protein>
<dbReference type="GO" id="GO:0032259">
    <property type="term" value="P:methylation"/>
    <property type="evidence" value="ECO:0007669"/>
    <property type="project" value="UniProtKB-KW"/>
</dbReference>
<evidence type="ECO:0000313" key="4">
    <source>
        <dbReference type="EMBL" id="KAK9850954.1"/>
    </source>
</evidence>
<name>A0AAW1SQU3_9CHLO</name>
<gene>
    <name evidence="4" type="ORF">WJX84_002687</name>
</gene>
<evidence type="ECO:0000256" key="1">
    <source>
        <dbReference type="ARBA" id="ARBA00022603"/>
    </source>
</evidence>
<keyword evidence="1" id="KW-0808">Transferase</keyword>
<feature type="compositionally biased region" description="Polar residues" evidence="2">
    <location>
        <begin position="46"/>
        <end position="58"/>
    </location>
</feature>
<feature type="non-terminal residue" evidence="4">
    <location>
        <position position="187"/>
    </location>
</feature>
<dbReference type="Gene3D" id="3.30.2130.30">
    <property type="match status" value="1"/>
</dbReference>
<keyword evidence="1" id="KW-0489">Methyltransferase</keyword>
<feature type="domain" description="RlmL ferredoxin-like" evidence="3">
    <location>
        <begin position="73"/>
        <end position="130"/>
    </location>
</feature>
<accession>A0AAW1SQU3</accession>
<dbReference type="AlphaFoldDB" id="A0AAW1SQU3"/>
<reference evidence="4 5" key="1">
    <citation type="journal article" date="2024" name="Nat. Commun.">
        <title>Phylogenomics reveals the evolutionary origins of lichenization in chlorophyte algae.</title>
        <authorList>
            <person name="Puginier C."/>
            <person name="Libourel C."/>
            <person name="Otte J."/>
            <person name="Skaloud P."/>
            <person name="Haon M."/>
            <person name="Grisel S."/>
            <person name="Petersen M."/>
            <person name="Berrin J.G."/>
            <person name="Delaux P.M."/>
            <person name="Dal Grande F."/>
            <person name="Keller J."/>
        </authorList>
    </citation>
    <scope>NUCLEOTIDE SEQUENCE [LARGE SCALE GENOMIC DNA]</scope>
    <source>
        <strain evidence="4 5">SAG 2523</strain>
    </source>
</reference>
<dbReference type="Proteomes" id="UP001485043">
    <property type="component" value="Unassembled WGS sequence"/>
</dbReference>
<evidence type="ECO:0000259" key="3">
    <source>
        <dbReference type="Pfam" id="PF22020"/>
    </source>
</evidence>
<comment type="caution">
    <text evidence="4">The sequence shown here is derived from an EMBL/GenBank/DDBJ whole genome shotgun (WGS) entry which is preliminary data.</text>
</comment>
<dbReference type="Pfam" id="PF22020">
    <property type="entry name" value="RlmL_1st"/>
    <property type="match status" value="1"/>
</dbReference>
<dbReference type="InterPro" id="IPR054170">
    <property type="entry name" value="RlmL_1st"/>
</dbReference>
<dbReference type="GO" id="GO:0008168">
    <property type="term" value="F:methyltransferase activity"/>
    <property type="evidence" value="ECO:0007669"/>
    <property type="project" value="UniProtKB-KW"/>
</dbReference>
<dbReference type="EMBL" id="JALJOV010001266">
    <property type="protein sequence ID" value="KAK9850954.1"/>
    <property type="molecule type" value="Genomic_DNA"/>
</dbReference>
<evidence type="ECO:0000256" key="2">
    <source>
        <dbReference type="SAM" id="MobiDB-lite"/>
    </source>
</evidence>
<evidence type="ECO:0000313" key="5">
    <source>
        <dbReference type="Proteomes" id="UP001485043"/>
    </source>
</evidence>
<dbReference type="PANTHER" id="PTHR47313:SF1">
    <property type="entry name" value="RIBOSOMAL RNA LARGE SUBUNIT METHYLTRANSFERASE K_L"/>
    <property type="match status" value="1"/>
</dbReference>
<dbReference type="PANTHER" id="PTHR47313">
    <property type="entry name" value="RIBOSOMAL RNA LARGE SUBUNIT METHYLTRANSFERASE K/L"/>
    <property type="match status" value="1"/>
</dbReference>
<keyword evidence="5" id="KW-1185">Reference proteome</keyword>
<organism evidence="4 5">
    <name type="scientific">Apatococcus fuscideae</name>
    <dbReference type="NCBI Taxonomy" id="2026836"/>
    <lineage>
        <taxon>Eukaryota</taxon>
        <taxon>Viridiplantae</taxon>
        <taxon>Chlorophyta</taxon>
        <taxon>core chlorophytes</taxon>
        <taxon>Trebouxiophyceae</taxon>
        <taxon>Chlorellales</taxon>
        <taxon>Chlorellaceae</taxon>
        <taxon>Apatococcus</taxon>
    </lineage>
</organism>
<sequence>MPLSRLHALPDTHGSAFQLLERSLSSCLRKGFGHRREATFARNNPALGSQTLTTRGNASSSSSSRLQPRACSFFATCHPGLEEAVARELREAVPGISAVQPGRAGVSFRGEDISVGYSANLWLRSAIRVLMLLAEGPIDPSRPGGDELYHFFRGAVDWCSRLPEGQTFKVEARAWACSNVPTSLLMQ</sequence>
<proteinExistence type="predicted"/>
<dbReference type="CDD" id="cd11715">
    <property type="entry name" value="THUMP_AdoMetMT"/>
    <property type="match status" value="1"/>
</dbReference>